<dbReference type="InParanoid" id="G0R267"/>
<proteinExistence type="inferred from homology"/>
<keyword evidence="6 9" id="KW-0648">Protein biosynthesis</keyword>
<sequence length="499" mass="58783">MTYFVYQRLNYFLIKYRIIQNMNNSNTNVVKCIQNITLYNLMQDLRHLLIIQLEKDQDSQHIRGKNFLQVLEESENKVLQQEKMILYSFSQFPYEIIENQIYIGNIFHSNSQYYLNDLKITHLLDFCFYDEQKVDLINEYKLQKYKYKSIPLQPNIEIQLDFDEINQYIQDCLQEQNARILIYCKKDIIFSGIQPTGNLHLGNYLGAIKNWVRLQQNYMDKAEIYFQIADLHALTDKYKQVPYHAELAWILGCIAPQNWLNTMTQYKDKKSKNSSLGLYSYPVLMAADILLYNATLIPVGNDQKQHLELTKNYANRFNSLFQKGQSEGIIYPKYLESEFPRVMSLKDATKKMSKSESADSSRINLIDSPELIYDKIKKAKTDSISSVILFYKNQKILFQIKLDINRPEVYNLLKIYQTLSGLSIQQIEDMFQNKNMKQFKESLTELLVKTICPIGIKIEELLQNKDIIQDVLEAGNKKANDRAKQNIMRLKKEMGMLVF</sequence>
<dbReference type="InterPro" id="IPR001412">
    <property type="entry name" value="aa-tRNA-synth_I_CS"/>
</dbReference>
<dbReference type="SUPFAM" id="SSF52799">
    <property type="entry name" value="(Phosphotyrosine protein) phosphatases II"/>
    <property type="match status" value="1"/>
</dbReference>
<dbReference type="EMBL" id="GL984244">
    <property type="protein sequence ID" value="EGR28434.1"/>
    <property type="molecule type" value="Genomic_DNA"/>
</dbReference>
<comment type="similarity">
    <text evidence="1 9">Belongs to the class-I aminoacyl-tRNA synthetase family.</text>
</comment>
<dbReference type="InterPro" id="IPR050203">
    <property type="entry name" value="Trp-tRNA_synthetase"/>
</dbReference>
<dbReference type="InterPro" id="IPR029021">
    <property type="entry name" value="Prot-tyrosine_phosphatase-like"/>
</dbReference>
<evidence type="ECO:0000313" key="11">
    <source>
        <dbReference type="Proteomes" id="UP000008983"/>
    </source>
</evidence>
<dbReference type="OMA" id="GWGQFKP"/>
<organism evidence="10 11">
    <name type="scientific">Ichthyophthirius multifiliis</name>
    <name type="common">White spot disease agent</name>
    <name type="synonym">Ich</name>
    <dbReference type="NCBI Taxonomy" id="5932"/>
    <lineage>
        <taxon>Eukaryota</taxon>
        <taxon>Sar</taxon>
        <taxon>Alveolata</taxon>
        <taxon>Ciliophora</taxon>
        <taxon>Intramacronucleata</taxon>
        <taxon>Oligohymenophorea</taxon>
        <taxon>Hymenostomatida</taxon>
        <taxon>Ophryoglenina</taxon>
        <taxon>Ichthyophthirius</taxon>
    </lineage>
</organism>
<dbReference type="Pfam" id="PF00579">
    <property type="entry name" value="tRNA-synt_1b"/>
    <property type="match status" value="2"/>
</dbReference>
<evidence type="ECO:0000256" key="7">
    <source>
        <dbReference type="ARBA" id="ARBA00023146"/>
    </source>
</evidence>
<evidence type="ECO:0000256" key="2">
    <source>
        <dbReference type="ARBA" id="ARBA00013161"/>
    </source>
</evidence>
<dbReference type="PRINTS" id="PR01039">
    <property type="entry name" value="TRNASYNTHTRP"/>
</dbReference>
<dbReference type="GO" id="GO:0005739">
    <property type="term" value="C:mitochondrion"/>
    <property type="evidence" value="ECO:0007669"/>
    <property type="project" value="TreeGrafter"/>
</dbReference>
<keyword evidence="10" id="KW-0378">Hydrolase</keyword>
<dbReference type="PROSITE" id="PS00178">
    <property type="entry name" value="AA_TRNA_LIGASE_I"/>
    <property type="match status" value="1"/>
</dbReference>
<dbReference type="CDD" id="cd00806">
    <property type="entry name" value="TrpRS_core"/>
    <property type="match status" value="1"/>
</dbReference>
<evidence type="ECO:0000256" key="9">
    <source>
        <dbReference type="RuleBase" id="RU363036"/>
    </source>
</evidence>
<keyword evidence="5 9" id="KW-0067">ATP-binding</keyword>
<dbReference type="NCBIfam" id="TIGR00233">
    <property type="entry name" value="trpS"/>
    <property type="match status" value="1"/>
</dbReference>
<evidence type="ECO:0000256" key="3">
    <source>
        <dbReference type="ARBA" id="ARBA00022598"/>
    </source>
</evidence>
<dbReference type="GO" id="GO:0016787">
    <property type="term" value="F:hydrolase activity"/>
    <property type="evidence" value="ECO:0007669"/>
    <property type="project" value="UniProtKB-KW"/>
</dbReference>
<dbReference type="FunCoup" id="G0R267">
    <property type="interactions" value="26"/>
</dbReference>
<evidence type="ECO:0000256" key="8">
    <source>
        <dbReference type="ARBA" id="ARBA00030268"/>
    </source>
</evidence>
<dbReference type="InterPro" id="IPR002306">
    <property type="entry name" value="Trp-tRNA-ligase"/>
</dbReference>
<evidence type="ECO:0000256" key="5">
    <source>
        <dbReference type="ARBA" id="ARBA00022840"/>
    </source>
</evidence>
<dbReference type="Gene3D" id="1.10.240.10">
    <property type="entry name" value="Tyrosyl-Transfer RNA Synthetase"/>
    <property type="match status" value="1"/>
</dbReference>
<dbReference type="STRING" id="857967.G0R267"/>
<evidence type="ECO:0000256" key="1">
    <source>
        <dbReference type="ARBA" id="ARBA00005594"/>
    </source>
</evidence>
<keyword evidence="7 9" id="KW-0030">Aminoacyl-tRNA synthetase</keyword>
<reference evidence="10 11" key="1">
    <citation type="submission" date="2011-07" db="EMBL/GenBank/DDBJ databases">
        <authorList>
            <person name="Coyne R."/>
            <person name="Brami D."/>
            <person name="Johnson J."/>
            <person name="Hostetler J."/>
            <person name="Hannick L."/>
            <person name="Clark T."/>
            <person name="Cassidy-Hanley D."/>
            <person name="Inman J."/>
        </authorList>
    </citation>
    <scope>NUCLEOTIDE SEQUENCE [LARGE SCALE GENOMIC DNA]</scope>
    <source>
        <strain evidence="10 11">G5</strain>
    </source>
</reference>
<name>G0R267_ICHMU</name>
<dbReference type="GO" id="GO:0006436">
    <property type="term" value="P:tryptophanyl-tRNA aminoacylation"/>
    <property type="evidence" value="ECO:0007669"/>
    <property type="project" value="InterPro"/>
</dbReference>
<keyword evidence="4 9" id="KW-0547">Nucleotide-binding</keyword>
<dbReference type="EC" id="6.1.1.2" evidence="2"/>
<keyword evidence="3 9" id="KW-0436">Ligase</keyword>
<dbReference type="eggNOG" id="KOG2713">
    <property type="taxonomic scope" value="Eukaryota"/>
</dbReference>
<dbReference type="AlphaFoldDB" id="G0R267"/>
<keyword evidence="11" id="KW-1185">Reference proteome</keyword>
<evidence type="ECO:0000256" key="4">
    <source>
        <dbReference type="ARBA" id="ARBA00022741"/>
    </source>
</evidence>
<dbReference type="Gene3D" id="3.90.190.10">
    <property type="entry name" value="Protein tyrosine phosphatase superfamily"/>
    <property type="match status" value="1"/>
</dbReference>
<dbReference type="PANTHER" id="PTHR43766:SF1">
    <property type="entry name" value="TRYPTOPHAN--TRNA LIGASE, MITOCHONDRIAL"/>
    <property type="match status" value="1"/>
</dbReference>
<gene>
    <name evidence="10" type="ORF">IMG5_175510</name>
</gene>
<dbReference type="GeneID" id="14904517"/>
<dbReference type="RefSeq" id="XP_004029670.1">
    <property type="nucleotide sequence ID" value="XM_004029622.1"/>
</dbReference>
<dbReference type="InterPro" id="IPR002305">
    <property type="entry name" value="aa-tRNA-synth_Ic"/>
</dbReference>
<dbReference type="PANTHER" id="PTHR43766">
    <property type="entry name" value="TRYPTOPHAN--TRNA LIGASE, MITOCHONDRIAL"/>
    <property type="match status" value="1"/>
</dbReference>
<dbReference type="InterPro" id="IPR014729">
    <property type="entry name" value="Rossmann-like_a/b/a_fold"/>
</dbReference>
<dbReference type="OrthoDB" id="15808at2759"/>
<dbReference type="SUPFAM" id="SSF52374">
    <property type="entry name" value="Nucleotidylyl transferase"/>
    <property type="match status" value="1"/>
</dbReference>
<dbReference type="GO" id="GO:0004830">
    <property type="term" value="F:tryptophan-tRNA ligase activity"/>
    <property type="evidence" value="ECO:0007669"/>
    <property type="project" value="UniProtKB-EC"/>
</dbReference>
<protein>
    <recommendedName>
        <fullName evidence="2">tryptophan--tRNA ligase</fullName>
        <ecNumber evidence="2">6.1.1.2</ecNumber>
    </recommendedName>
    <alternativeName>
        <fullName evidence="8">Tryptophanyl-tRNA synthetase</fullName>
    </alternativeName>
</protein>
<accession>G0R267</accession>
<evidence type="ECO:0000256" key="6">
    <source>
        <dbReference type="ARBA" id="ARBA00022917"/>
    </source>
</evidence>
<dbReference type="Proteomes" id="UP000008983">
    <property type="component" value="Unassembled WGS sequence"/>
</dbReference>
<dbReference type="Gene3D" id="3.40.50.620">
    <property type="entry name" value="HUPs"/>
    <property type="match status" value="2"/>
</dbReference>
<evidence type="ECO:0000313" key="10">
    <source>
        <dbReference type="EMBL" id="EGR28434.1"/>
    </source>
</evidence>
<dbReference type="GO" id="GO:0005524">
    <property type="term" value="F:ATP binding"/>
    <property type="evidence" value="ECO:0007669"/>
    <property type="project" value="UniProtKB-KW"/>
</dbReference>